<accession>E3IXX1</accession>
<dbReference type="PANTHER" id="PTHR42732">
    <property type="entry name" value="BETA-GALACTOSIDASE"/>
    <property type="match status" value="1"/>
</dbReference>
<dbReference type="OrthoDB" id="9762066at2"/>
<proteinExistence type="inferred from homology"/>
<evidence type="ECO:0000259" key="6">
    <source>
        <dbReference type="Pfam" id="PF16355"/>
    </source>
</evidence>
<dbReference type="STRING" id="298654.FraEuI1c_3417"/>
<dbReference type="Pfam" id="PF18565">
    <property type="entry name" value="Glyco_hydro2_C5"/>
    <property type="match status" value="1"/>
</dbReference>
<dbReference type="InterPro" id="IPR040605">
    <property type="entry name" value="Glyco_hydro2_dom5"/>
</dbReference>
<feature type="domain" description="Glycoside hydrolase family 2 catalytic" evidence="5">
    <location>
        <begin position="277"/>
        <end position="426"/>
    </location>
</feature>
<dbReference type="Pfam" id="PF16355">
    <property type="entry name" value="DUF4982"/>
    <property type="match status" value="1"/>
</dbReference>
<evidence type="ECO:0000256" key="1">
    <source>
        <dbReference type="ARBA" id="ARBA00007401"/>
    </source>
</evidence>
<keyword evidence="2 9" id="KW-0378">Hydrolase</keyword>
<keyword evidence="10" id="KW-1185">Reference proteome</keyword>
<feature type="domain" description="Glycoside hydrolase family 2 immunoglobulin-like beta-sandwich" evidence="4">
    <location>
        <begin position="163"/>
        <end position="267"/>
    </location>
</feature>
<dbReference type="PANTHER" id="PTHR42732:SF1">
    <property type="entry name" value="BETA-MANNOSIDASE"/>
    <property type="match status" value="1"/>
</dbReference>
<dbReference type="InterPro" id="IPR032311">
    <property type="entry name" value="DUF4982"/>
</dbReference>
<dbReference type="Pfam" id="PF02836">
    <property type="entry name" value="Glyco_hydro_2_C"/>
    <property type="match status" value="1"/>
</dbReference>
<evidence type="ECO:0000259" key="4">
    <source>
        <dbReference type="Pfam" id="PF00703"/>
    </source>
</evidence>
<dbReference type="GO" id="GO:0004553">
    <property type="term" value="F:hydrolase activity, hydrolyzing O-glycosyl compounds"/>
    <property type="evidence" value="ECO:0007669"/>
    <property type="project" value="InterPro"/>
</dbReference>
<organism evidence="9 10">
    <name type="scientific">Pseudofrankia inefficax (strain DSM 45817 / CECT 9037 / DDB 130130 / EuI1c)</name>
    <name type="common">Frankia inefficax</name>
    <dbReference type="NCBI Taxonomy" id="298654"/>
    <lineage>
        <taxon>Bacteria</taxon>
        <taxon>Bacillati</taxon>
        <taxon>Actinomycetota</taxon>
        <taxon>Actinomycetes</taxon>
        <taxon>Frankiales</taxon>
        <taxon>Frankiaceae</taxon>
        <taxon>Pseudofrankia</taxon>
    </lineage>
</organism>
<dbReference type="Proteomes" id="UP000002484">
    <property type="component" value="Chromosome"/>
</dbReference>
<dbReference type="Pfam" id="PF22666">
    <property type="entry name" value="Glyco_hydro_2_N2"/>
    <property type="match status" value="1"/>
</dbReference>
<feature type="domain" description="Beta-mannosidase-like galactose-binding" evidence="8">
    <location>
        <begin position="62"/>
        <end position="133"/>
    </location>
</feature>
<dbReference type="SUPFAM" id="SSF49373">
    <property type="entry name" value="Invasin/intimin cell-adhesion fragments"/>
    <property type="match status" value="1"/>
</dbReference>
<evidence type="ECO:0000256" key="2">
    <source>
        <dbReference type="ARBA" id="ARBA00022801"/>
    </source>
</evidence>
<dbReference type="InterPro" id="IPR006101">
    <property type="entry name" value="Glyco_hydro_2"/>
</dbReference>
<evidence type="ECO:0000313" key="9">
    <source>
        <dbReference type="EMBL" id="ADP81426.1"/>
    </source>
</evidence>
<name>E3IXX1_PSEI1</name>
<dbReference type="SUPFAM" id="SSF51445">
    <property type="entry name" value="(Trans)glycosidases"/>
    <property type="match status" value="1"/>
</dbReference>
<sequence>MIRRSFNEGWLFRPKADAFLDILGRADAPWEPVTLPHDAMVAQERDGSDTASSQRGYFPAGAYEYRKTFFVPESYRDQRVLAEFEGVYRYARVFVNGDFAGWCANGYTNFHVQLDRFLRYGAENEIRVEARSQEDTRWYSGGGIYRNVKLIVGGLVHVAADGVRITTPEIDAELAVVAVSTEIRNVSAVGRTVEVTTEIVDAAGAVVATSVAPVTVHAGEPAVLRQRLAVAGPELWDLDRPSLYSCRTAVTAGDEVLDTEISRFGIRSVSVDPIRGLRINGNPVKLRGACIHHDNGVIGAATVDRAEHRRVEILRQAGFNAIRSSHNPASKALLDACDELGVLVVDELFDAWTRSKVGLDYAVDFAEWWESDVEAMVAKDFNHPSVILYSIGNEIPEVGTPAGAALGRTIAEKVRALDGTRLVTNAVNALLATGPDLFASLGDRARPGADDGAEQGGDVNDAMTRFREYLPILMTFEIVGTKTAEAMAYLDVAGYNYLDSRYEMDRALFPNRVILGTETYPSDIDKNWRLVTDHSHVIGDFTWTGWDYLGEPGTGRISYEGDVESVGALSHQGGYPWLAAWCGDVDLTGHRRPASYYREIVFGLRAEPYLAVHRPDRHGQPVRVAMPWSWSDSISSWSWTGHESRPIRVDVYAAADEVELLVNRRSVGRAPAGEKNRFTATFETVYEPGEIVAVAYTDGVETGRTSLRSAAGAVRLDVAVDRDLIAADDADLAFVTVTLVDGAGHLFNTADRPVAVAVTGPGALLGFGSADPRPTENFFDTVRTTFDGRALAVIRPTGPGAITVSVTAEGCEPATVRIEAQAASLVPGLPQS</sequence>
<evidence type="ECO:0000259" key="8">
    <source>
        <dbReference type="Pfam" id="PF22666"/>
    </source>
</evidence>
<dbReference type="InterPro" id="IPR006102">
    <property type="entry name" value="Ig-like_GH2"/>
</dbReference>
<evidence type="ECO:0000313" key="10">
    <source>
        <dbReference type="Proteomes" id="UP000002484"/>
    </source>
</evidence>
<dbReference type="Gene3D" id="2.60.120.260">
    <property type="entry name" value="Galactose-binding domain-like"/>
    <property type="match status" value="1"/>
</dbReference>
<dbReference type="eggNOG" id="COG3250">
    <property type="taxonomic scope" value="Bacteria"/>
</dbReference>
<comment type="similarity">
    <text evidence="1">Belongs to the glycosyl hydrolase 2 family.</text>
</comment>
<reference evidence="9 10" key="1">
    <citation type="submission" date="2010-10" db="EMBL/GenBank/DDBJ databases">
        <title>Complete sequence of Frankia sp. EuI1c.</title>
        <authorList>
            <consortium name="US DOE Joint Genome Institute"/>
            <person name="Lucas S."/>
            <person name="Copeland A."/>
            <person name="Lapidus A."/>
            <person name="Cheng J.-F."/>
            <person name="Bruce D."/>
            <person name="Goodwin L."/>
            <person name="Pitluck S."/>
            <person name="Chertkov O."/>
            <person name="Detter J.C."/>
            <person name="Han C."/>
            <person name="Tapia R."/>
            <person name="Land M."/>
            <person name="Hauser L."/>
            <person name="Jeffries C."/>
            <person name="Kyrpides N."/>
            <person name="Ivanova N."/>
            <person name="Mikhailova N."/>
            <person name="Beauchemin N."/>
            <person name="Sen A."/>
            <person name="Sur S.A."/>
            <person name="Gtari M."/>
            <person name="Wall L."/>
            <person name="Tisa L."/>
            <person name="Woyke T."/>
        </authorList>
    </citation>
    <scope>NUCLEOTIDE SEQUENCE [LARGE SCALE GENOMIC DNA]</scope>
    <source>
        <strain evidence="10">DSM 45817 / CECT 9037 / EuI1c</strain>
    </source>
</reference>
<dbReference type="InParanoid" id="E3IXX1"/>
<dbReference type="CAZy" id="GH2">
    <property type="family name" value="Glycoside Hydrolase Family 2"/>
</dbReference>
<dbReference type="HOGENOM" id="CLU_006501_0_1_11"/>
<protein>
    <submittedName>
        <fullName evidence="9">Glycoside hydrolase family 2 sugar binding protein</fullName>
    </submittedName>
</protein>
<gene>
    <name evidence="9" type="ordered locus">FraEuI1c_3417</name>
</gene>
<dbReference type="InterPro" id="IPR008979">
    <property type="entry name" value="Galactose-bd-like_sf"/>
</dbReference>
<feature type="domain" description="DUF4982" evidence="6">
    <location>
        <begin position="646"/>
        <end position="702"/>
    </location>
</feature>
<dbReference type="EMBL" id="CP002299">
    <property type="protein sequence ID" value="ADP81426.1"/>
    <property type="molecule type" value="Genomic_DNA"/>
</dbReference>
<dbReference type="InterPro" id="IPR013783">
    <property type="entry name" value="Ig-like_fold"/>
</dbReference>
<dbReference type="AlphaFoldDB" id="E3IXX1"/>
<dbReference type="InterPro" id="IPR051913">
    <property type="entry name" value="GH2_Domain-Containing"/>
</dbReference>
<dbReference type="InterPro" id="IPR008964">
    <property type="entry name" value="Invasin/intimin_cell_adhesion"/>
</dbReference>
<dbReference type="InterPro" id="IPR054593">
    <property type="entry name" value="Beta-mannosidase-like_N2"/>
</dbReference>
<dbReference type="Gene3D" id="2.60.40.10">
    <property type="entry name" value="Immunoglobulins"/>
    <property type="match status" value="3"/>
</dbReference>
<evidence type="ECO:0000256" key="3">
    <source>
        <dbReference type="ARBA" id="ARBA00023295"/>
    </source>
</evidence>
<dbReference type="SUPFAM" id="SSF49785">
    <property type="entry name" value="Galactose-binding domain-like"/>
    <property type="match status" value="1"/>
</dbReference>
<dbReference type="Pfam" id="PF00703">
    <property type="entry name" value="Glyco_hydro_2"/>
    <property type="match status" value="1"/>
</dbReference>
<dbReference type="InterPro" id="IPR006103">
    <property type="entry name" value="Glyco_hydro_2_cat"/>
</dbReference>
<dbReference type="KEGG" id="fri:FraEuI1c_3417"/>
<keyword evidence="3" id="KW-0326">Glycosidase</keyword>
<feature type="domain" description="Glycoside hydrolase family 2" evidence="7">
    <location>
        <begin position="716"/>
        <end position="816"/>
    </location>
</feature>
<dbReference type="Gene3D" id="3.20.20.80">
    <property type="entry name" value="Glycosidases"/>
    <property type="match status" value="1"/>
</dbReference>
<dbReference type="GO" id="GO:0005975">
    <property type="term" value="P:carbohydrate metabolic process"/>
    <property type="evidence" value="ECO:0007669"/>
    <property type="project" value="InterPro"/>
</dbReference>
<dbReference type="InterPro" id="IPR017853">
    <property type="entry name" value="GH"/>
</dbReference>
<dbReference type="InterPro" id="IPR036156">
    <property type="entry name" value="Beta-gal/glucu_dom_sf"/>
</dbReference>
<dbReference type="PRINTS" id="PR00132">
    <property type="entry name" value="GLHYDRLASE2"/>
</dbReference>
<evidence type="ECO:0000259" key="7">
    <source>
        <dbReference type="Pfam" id="PF18565"/>
    </source>
</evidence>
<evidence type="ECO:0000259" key="5">
    <source>
        <dbReference type="Pfam" id="PF02836"/>
    </source>
</evidence>
<dbReference type="SUPFAM" id="SSF49303">
    <property type="entry name" value="beta-Galactosidase/glucuronidase domain"/>
    <property type="match status" value="1"/>
</dbReference>
<dbReference type="RefSeq" id="WP_013424544.1">
    <property type="nucleotide sequence ID" value="NC_014666.1"/>
</dbReference>